<dbReference type="Gene3D" id="3.40.50.150">
    <property type="entry name" value="Vaccinia Virus protein VP39"/>
    <property type="match status" value="1"/>
</dbReference>
<keyword evidence="2 5" id="KW-0808">Transferase</keyword>
<protein>
    <submittedName>
        <fullName evidence="5">Methyl transferase</fullName>
        <ecNumber evidence="5">2.1.1.-</ecNumber>
    </submittedName>
</protein>
<dbReference type="KEGG" id="bpm:BURPS1710b_3115"/>
<dbReference type="PANTHER" id="PTHR43464:SF19">
    <property type="entry name" value="UBIQUINONE BIOSYNTHESIS O-METHYLTRANSFERASE, MITOCHONDRIAL"/>
    <property type="match status" value="1"/>
</dbReference>
<evidence type="ECO:0000313" key="5">
    <source>
        <dbReference type="EMBL" id="ABA49233.1"/>
    </source>
</evidence>
<reference evidence="5 6" key="1">
    <citation type="submission" date="2005-09" db="EMBL/GenBank/DDBJ databases">
        <authorList>
            <person name="Woods D.E."/>
            <person name="Nierman W.C."/>
        </authorList>
    </citation>
    <scope>NUCLEOTIDE SEQUENCE [LARGE SCALE GENOMIC DNA]</scope>
    <source>
        <strain evidence="5 6">1710b</strain>
    </source>
</reference>
<evidence type="ECO:0000259" key="4">
    <source>
        <dbReference type="Pfam" id="PF08241"/>
    </source>
</evidence>
<keyword evidence="1 5" id="KW-0489">Methyltransferase</keyword>
<dbReference type="InterPro" id="IPR029063">
    <property type="entry name" value="SAM-dependent_MTases_sf"/>
</dbReference>
<dbReference type="CDD" id="cd02440">
    <property type="entry name" value="AdoMet_MTases"/>
    <property type="match status" value="1"/>
</dbReference>
<dbReference type="Proteomes" id="UP000002700">
    <property type="component" value="Chromosome I"/>
</dbReference>
<dbReference type="EnsemblBacteria" id="ABA49233">
    <property type="protein sequence ID" value="ABA49233"/>
    <property type="gene ID" value="BURPS1710b_3115"/>
</dbReference>
<accession>Q3JPL5</accession>
<feature type="domain" description="Methyltransferase type 11" evidence="4">
    <location>
        <begin position="88"/>
        <end position="182"/>
    </location>
</feature>
<proteinExistence type="predicted"/>
<dbReference type="AlphaFoldDB" id="Q3JPL5"/>
<dbReference type="SUPFAM" id="SSF53335">
    <property type="entry name" value="S-adenosyl-L-methionine-dependent methyltransferases"/>
    <property type="match status" value="1"/>
</dbReference>
<dbReference type="EMBL" id="CP000124">
    <property type="protein sequence ID" value="ABA49233.1"/>
    <property type="molecule type" value="Genomic_DNA"/>
</dbReference>
<evidence type="ECO:0000256" key="3">
    <source>
        <dbReference type="ARBA" id="ARBA00022691"/>
    </source>
</evidence>
<evidence type="ECO:0000256" key="1">
    <source>
        <dbReference type="ARBA" id="ARBA00022603"/>
    </source>
</evidence>
<gene>
    <name evidence="5" type="ordered locus">BURPS1710b_3115</name>
</gene>
<dbReference type="GO" id="GO:0032259">
    <property type="term" value="P:methylation"/>
    <property type="evidence" value="ECO:0007669"/>
    <property type="project" value="UniProtKB-KW"/>
</dbReference>
<evidence type="ECO:0000256" key="2">
    <source>
        <dbReference type="ARBA" id="ARBA00022679"/>
    </source>
</evidence>
<organism evidence="5 6">
    <name type="scientific">Burkholderia pseudomallei (strain 1710b)</name>
    <dbReference type="NCBI Taxonomy" id="320372"/>
    <lineage>
        <taxon>Bacteria</taxon>
        <taxon>Pseudomonadati</taxon>
        <taxon>Pseudomonadota</taxon>
        <taxon>Betaproteobacteria</taxon>
        <taxon>Burkholderiales</taxon>
        <taxon>Burkholderiaceae</taxon>
        <taxon>Burkholderia</taxon>
        <taxon>pseudomallei group</taxon>
    </lineage>
</organism>
<sequence>MILQYRIRAPARARIQAYTYAERPPCRRRSLMPTFHRTRITMTQNIYDDPDFFEGYGQLPRSRDGLDGAPEWPSLRAMLPNVAGRRVVDLGCGYGWFCRWAAEQGAARVLGIDVSARMLDRAREMTTSPAVRYERADLERLSLPSASFELAYSSLAFHYVEHLPALFGAIGRALVPDGRLVFSIEHPIYMASRRPQWRIDENGHRFWPVDGYRIEGRRTTDWFAAGVVKYHRTLGTLLNQLIAAGFRIDHLDEWGPSDEQVAARPALAQERERPMFALVGARR</sequence>
<dbReference type="InterPro" id="IPR013216">
    <property type="entry name" value="Methyltransf_11"/>
</dbReference>
<dbReference type="Pfam" id="PF08241">
    <property type="entry name" value="Methyltransf_11"/>
    <property type="match status" value="1"/>
</dbReference>
<keyword evidence="3" id="KW-0949">S-adenosyl-L-methionine</keyword>
<evidence type="ECO:0000313" key="6">
    <source>
        <dbReference type="Proteomes" id="UP000002700"/>
    </source>
</evidence>
<name>Q3JPL5_BURP1</name>
<dbReference type="EC" id="2.1.1.-" evidence="5"/>
<dbReference type="GO" id="GO:0008757">
    <property type="term" value="F:S-adenosylmethionine-dependent methyltransferase activity"/>
    <property type="evidence" value="ECO:0007669"/>
    <property type="project" value="InterPro"/>
</dbReference>
<dbReference type="HOGENOM" id="CLU_049749_4_0_4"/>
<dbReference type="PANTHER" id="PTHR43464">
    <property type="entry name" value="METHYLTRANSFERASE"/>
    <property type="match status" value="1"/>
</dbReference>